<gene>
    <name evidence="7" type="ORF">ACJRO7_003034</name>
</gene>
<evidence type="ECO:0000259" key="6">
    <source>
        <dbReference type="Pfam" id="PF09334"/>
    </source>
</evidence>
<keyword evidence="3" id="KW-0067">ATP-binding</keyword>
<dbReference type="InterPro" id="IPR015413">
    <property type="entry name" value="Methionyl/Leucyl_tRNA_Synth"/>
</dbReference>
<dbReference type="Pfam" id="PF09334">
    <property type="entry name" value="tRNA-synt_1g"/>
    <property type="match status" value="1"/>
</dbReference>
<evidence type="ECO:0000256" key="4">
    <source>
        <dbReference type="ARBA" id="ARBA00022917"/>
    </source>
</evidence>
<evidence type="ECO:0000256" key="3">
    <source>
        <dbReference type="ARBA" id="ARBA00022840"/>
    </source>
</evidence>
<dbReference type="InterPro" id="IPR014729">
    <property type="entry name" value="Rossmann-like_a/b/a_fold"/>
</dbReference>
<dbReference type="EMBL" id="JBJKBG010000010">
    <property type="protein sequence ID" value="KAL3717823.1"/>
    <property type="molecule type" value="Genomic_DNA"/>
</dbReference>
<dbReference type="GO" id="GO:0005524">
    <property type="term" value="F:ATP binding"/>
    <property type="evidence" value="ECO:0007669"/>
    <property type="project" value="UniProtKB-KW"/>
</dbReference>
<keyword evidence="4" id="KW-0648">Protein biosynthesis</keyword>
<evidence type="ECO:0000313" key="8">
    <source>
        <dbReference type="Proteomes" id="UP001634007"/>
    </source>
</evidence>
<evidence type="ECO:0000256" key="1">
    <source>
        <dbReference type="ARBA" id="ARBA00022598"/>
    </source>
</evidence>
<keyword evidence="5" id="KW-0030">Aminoacyl-tRNA synthetase</keyword>
<protein>
    <recommendedName>
        <fullName evidence="6">Methionyl/Leucyl tRNA synthetase domain-containing protein</fullName>
    </recommendedName>
</protein>
<feature type="domain" description="Methionyl/Leucyl tRNA synthetase" evidence="6">
    <location>
        <begin position="50"/>
        <end position="175"/>
    </location>
</feature>
<dbReference type="PANTHER" id="PTHR43326:SF1">
    <property type="entry name" value="METHIONINE--TRNA LIGASE, MITOCHONDRIAL"/>
    <property type="match status" value="1"/>
</dbReference>
<dbReference type="SUPFAM" id="SSF52374">
    <property type="entry name" value="Nucleotidylyl transferase"/>
    <property type="match status" value="1"/>
</dbReference>
<evidence type="ECO:0000256" key="5">
    <source>
        <dbReference type="ARBA" id="ARBA00023146"/>
    </source>
</evidence>
<dbReference type="GO" id="GO:0004812">
    <property type="term" value="F:aminoacyl-tRNA ligase activity"/>
    <property type="evidence" value="ECO:0007669"/>
    <property type="project" value="UniProtKB-KW"/>
</dbReference>
<keyword evidence="1" id="KW-0436">Ligase</keyword>
<keyword evidence="2" id="KW-0547">Nucleotide-binding</keyword>
<evidence type="ECO:0000313" key="7">
    <source>
        <dbReference type="EMBL" id="KAL3717822.1"/>
    </source>
</evidence>
<sequence length="176" mass="19306">MASRPSISKPRLPFRHALFSSSPSSSAASTCGVVCCDGSSNSASETDPFVLTTPLYYVNTPPHMGSAYTTIATDAIARFQRLLGKKVIFITGTDEHGEKIATAASACGSSPREHCDVISQAYKALWKDLDIAYDRFIRTTDAKHEAIVKQFYSRVIENGDIYRADYEGLYCINCEE</sequence>
<dbReference type="GO" id="GO:0006412">
    <property type="term" value="P:translation"/>
    <property type="evidence" value="ECO:0007669"/>
    <property type="project" value="UniProtKB-KW"/>
</dbReference>
<dbReference type="Gene3D" id="2.170.220.10">
    <property type="match status" value="1"/>
</dbReference>
<dbReference type="EMBL" id="JBJKBG010000010">
    <property type="protein sequence ID" value="KAL3717822.1"/>
    <property type="molecule type" value="Genomic_DNA"/>
</dbReference>
<dbReference type="InterPro" id="IPR033911">
    <property type="entry name" value="MetRS_core"/>
</dbReference>
<keyword evidence="8" id="KW-1185">Reference proteome</keyword>
<organism evidence="7 8">
    <name type="scientific">Eucalyptus globulus</name>
    <name type="common">Tasmanian blue gum</name>
    <dbReference type="NCBI Taxonomy" id="34317"/>
    <lineage>
        <taxon>Eukaryota</taxon>
        <taxon>Viridiplantae</taxon>
        <taxon>Streptophyta</taxon>
        <taxon>Embryophyta</taxon>
        <taxon>Tracheophyta</taxon>
        <taxon>Spermatophyta</taxon>
        <taxon>Magnoliopsida</taxon>
        <taxon>eudicotyledons</taxon>
        <taxon>Gunneridae</taxon>
        <taxon>Pentapetalae</taxon>
        <taxon>rosids</taxon>
        <taxon>malvids</taxon>
        <taxon>Myrtales</taxon>
        <taxon>Myrtaceae</taxon>
        <taxon>Myrtoideae</taxon>
        <taxon>Eucalypteae</taxon>
        <taxon>Eucalyptus</taxon>
    </lineage>
</organism>
<dbReference type="Gene3D" id="3.40.50.620">
    <property type="entry name" value="HUPs"/>
    <property type="match status" value="1"/>
</dbReference>
<dbReference type="AlphaFoldDB" id="A0ABD3ITM5"/>
<reference evidence="7 8" key="1">
    <citation type="submission" date="2024-11" db="EMBL/GenBank/DDBJ databases">
        <title>Chromosome-level genome assembly of Eucalyptus globulus Labill. provides insights into its genome evolution.</title>
        <authorList>
            <person name="Li X."/>
        </authorList>
    </citation>
    <scope>NUCLEOTIDE SEQUENCE [LARGE SCALE GENOMIC DNA]</scope>
    <source>
        <strain evidence="7">CL2024</strain>
        <tissue evidence="7">Fresh tender leaves</tissue>
    </source>
</reference>
<dbReference type="PRINTS" id="PR01041">
    <property type="entry name" value="TRNASYNTHMET"/>
</dbReference>
<accession>A0ABD3ITM5</accession>
<proteinExistence type="predicted"/>
<evidence type="ECO:0000256" key="2">
    <source>
        <dbReference type="ARBA" id="ARBA00022741"/>
    </source>
</evidence>
<comment type="caution">
    <text evidence="7">The sequence shown here is derived from an EMBL/GenBank/DDBJ whole genome shotgun (WGS) entry which is preliminary data.</text>
</comment>
<name>A0ABD3ITM5_EUCGL</name>
<dbReference type="InterPro" id="IPR023457">
    <property type="entry name" value="Met-tRNA_synth_2"/>
</dbReference>
<dbReference type="PANTHER" id="PTHR43326">
    <property type="entry name" value="METHIONYL-TRNA SYNTHETASE"/>
    <property type="match status" value="1"/>
</dbReference>
<dbReference type="Proteomes" id="UP001634007">
    <property type="component" value="Unassembled WGS sequence"/>
</dbReference>